<name>A0A9P0VVN9_9ASCO</name>
<evidence type="ECO:0000256" key="1">
    <source>
        <dbReference type="SAM" id="MobiDB-lite"/>
    </source>
</evidence>
<dbReference type="SUPFAM" id="SSF54495">
    <property type="entry name" value="UBC-like"/>
    <property type="match status" value="1"/>
</dbReference>
<dbReference type="SMART" id="SM00591">
    <property type="entry name" value="RWD"/>
    <property type="match status" value="1"/>
</dbReference>
<sequence>MDPLEEQSQEIEVLQSIYPDELNLISPTHFTITITLDTTSDRKHYLLLDVKYPESYPEVVPQLDVEVADGPLPAGYDEDDEDTDEEDDYDYEDNDGDDGEPKVIHLAETIEFERNDVKALLSKLNEEAEMNLGMPSVFALVSQLKDEAEAYFQNKVDAAQRKYDKELLAQEMEEQKKFNGTKVTKESFLEWRAKFREEMKFAEKDKERFDAMHHGKMSGKEIFEKGLAGDEDDELVEGIKSVSV</sequence>
<feature type="domain" description="RWD" evidence="2">
    <location>
        <begin position="9"/>
        <end position="151"/>
    </location>
</feature>
<dbReference type="InterPro" id="IPR016135">
    <property type="entry name" value="UBQ-conjugating_enzyme/RWD"/>
</dbReference>
<feature type="compositionally biased region" description="Acidic residues" evidence="1">
    <location>
        <begin position="76"/>
        <end position="98"/>
    </location>
</feature>
<comment type="caution">
    <text evidence="3">The sequence shown here is derived from an EMBL/GenBank/DDBJ whole genome shotgun (WGS) entry which is preliminary data.</text>
</comment>
<dbReference type="Gene3D" id="6.20.400.10">
    <property type="match status" value="1"/>
</dbReference>
<dbReference type="PANTHER" id="PTHR12292">
    <property type="entry name" value="RWD DOMAIN-CONTAINING PROTEIN"/>
    <property type="match status" value="1"/>
</dbReference>
<evidence type="ECO:0000313" key="3">
    <source>
        <dbReference type="EMBL" id="CAH2350250.1"/>
    </source>
</evidence>
<dbReference type="EMBL" id="CAKXYY010000001">
    <property type="protein sequence ID" value="CAH2350250.1"/>
    <property type="molecule type" value="Genomic_DNA"/>
</dbReference>
<accession>A0A9P0VVN9</accession>
<dbReference type="InterPro" id="IPR006575">
    <property type="entry name" value="RWD_dom"/>
</dbReference>
<feature type="region of interest" description="Disordered" evidence="1">
    <location>
        <begin position="67"/>
        <end position="101"/>
    </location>
</feature>
<dbReference type="PROSITE" id="PS50908">
    <property type="entry name" value="RWD"/>
    <property type="match status" value="1"/>
</dbReference>
<keyword evidence="4" id="KW-1185">Reference proteome</keyword>
<organism evidence="3 4">
    <name type="scientific">[Candida] railenensis</name>
    <dbReference type="NCBI Taxonomy" id="45579"/>
    <lineage>
        <taxon>Eukaryota</taxon>
        <taxon>Fungi</taxon>
        <taxon>Dikarya</taxon>
        <taxon>Ascomycota</taxon>
        <taxon>Saccharomycotina</taxon>
        <taxon>Pichiomycetes</taxon>
        <taxon>Debaryomycetaceae</taxon>
        <taxon>Kurtzmaniella</taxon>
    </lineage>
</organism>
<proteinExistence type="predicted"/>
<dbReference type="InterPro" id="IPR040213">
    <property type="entry name" value="GIR2-like"/>
</dbReference>
<gene>
    <name evidence="3" type="ORF">CLIB1423_01S05864</name>
</gene>
<evidence type="ECO:0000259" key="2">
    <source>
        <dbReference type="PROSITE" id="PS50908"/>
    </source>
</evidence>
<evidence type="ECO:0000313" key="4">
    <source>
        <dbReference type="Proteomes" id="UP000837801"/>
    </source>
</evidence>
<protein>
    <submittedName>
        <fullName evidence="3">Protein Gir2p</fullName>
    </submittedName>
</protein>
<dbReference type="Proteomes" id="UP000837801">
    <property type="component" value="Unassembled WGS sequence"/>
</dbReference>
<dbReference type="Pfam" id="PF05773">
    <property type="entry name" value="RWD"/>
    <property type="match status" value="1"/>
</dbReference>
<dbReference type="Gene3D" id="3.10.110.10">
    <property type="entry name" value="Ubiquitin Conjugating Enzyme"/>
    <property type="match status" value="1"/>
</dbReference>
<dbReference type="OrthoDB" id="277175at2759"/>
<reference evidence="3" key="1">
    <citation type="submission" date="2022-03" db="EMBL/GenBank/DDBJ databases">
        <authorList>
            <person name="Legras J.-L."/>
            <person name="Devillers H."/>
            <person name="Grondin C."/>
        </authorList>
    </citation>
    <scope>NUCLEOTIDE SEQUENCE</scope>
    <source>
        <strain evidence="3">CLIB 1423</strain>
    </source>
</reference>
<dbReference type="AlphaFoldDB" id="A0A9P0VVN9"/>